<accession>A0A0G0Y1R9</accession>
<evidence type="ECO:0000256" key="2">
    <source>
        <dbReference type="ARBA" id="ARBA00012814"/>
    </source>
</evidence>
<dbReference type="Gene3D" id="3.30.70.380">
    <property type="entry name" value="Ferrodoxin-fold anticodon-binding domain"/>
    <property type="match status" value="1"/>
</dbReference>
<evidence type="ECO:0000256" key="7">
    <source>
        <dbReference type="ARBA" id="ARBA00022842"/>
    </source>
</evidence>
<dbReference type="GO" id="GO:0000287">
    <property type="term" value="F:magnesium ion binding"/>
    <property type="evidence" value="ECO:0007669"/>
    <property type="project" value="InterPro"/>
</dbReference>
<organism evidence="12 13">
    <name type="scientific">candidate division WWE3 bacterium GW2011_GWC2_41_23</name>
    <dbReference type="NCBI Taxonomy" id="1619123"/>
    <lineage>
        <taxon>Bacteria</taxon>
        <taxon>Katanobacteria</taxon>
    </lineage>
</organism>
<proteinExistence type="predicted"/>
<evidence type="ECO:0000256" key="5">
    <source>
        <dbReference type="ARBA" id="ARBA00022741"/>
    </source>
</evidence>
<dbReference type="GO" id="GO:0003723">
    <property type="term" value="F:RNA binding"/>
    <property type="evidence" value="ECO:0007669"/>
    <property type="project" value="InterPro"/>
</dbReference>
<evidence type="ECO:0000256" key="3">
    <source>
        <dbReference type="ARBA" id="ARBA00022598"/>
    </source>
</evidence>
<dbReference type="EMBL" id="LCBB01000003">
    <property type="protein sequence ID" value="KKS03381.1"/>
    <property type="molecule type" value="Genomic_DNA"/>
</dbReference>
<reference evidence="12 13" key="1">
    <citation type="journal article" date="2015" name="Nature">
        <title>rRNA introns, odd ribosomes, and small enigmatic genomes across a large radiation of phyla.</title>
        <authorList>
            <person name="Brown C.T."/>
            <person name="Hug L.A."/>
            <person name="Thomas B.C."/>
            <person name="Sharon I."/>
            <person name="Castelle C.J."/>
            <person name="Singh A."/>
            <person name="Wilkins M.J."/>
            <person name="Williams K.H."/>
            <person name="Banfield J.F."/>
        </authorList>
    </citation>
    <scope>NUCLEOTIDE SEQUENCE [LARGE SCALE GENOMIC DNA]</scope>
</reference>
<keyword evidence="6" id="KW-0067">ATP-binding</keyword>
<dbReference type="Proteomes" id="UP000033947">
    <property type="component" value="Unassembled WGS sequence"/>
</dbReference>
<dbReference type="Gene3D" id="3.50.40.10">
    <property type="entry name" value="Phenylalanyl-trna Synthetase, Chain B, domain 3"/>
    <property type="match status" value="1"/>
</dbReference>
<dbReference type="PANTHER" id="PTHR10947">
    <property type="entry name" value="PHENYLALANYL-TRNA SYNTHETASE BETA CHAIN AND LEUCINE-RICH REPEAT-CONTAINING PROTEIN 47"/>
    <property type="match status" value="1"/>
</dbReference>
<dbReference type="InterPro" id="IPR009061">
    <property type="entry name" value="DNA-bd_dom_put_sf"/>
</dbReference>
<dbReference type="GO" id="GO:0004826">
    <property type="term" value="F:phenylalanine-tRNA ligase activity"/>
    <property type="evidence" value="ECO:0007669"/>
    <property type="project" value="UniProtKB-EC"/>
</dbReference>
<dbReference type="AlphaFoldDB" id="A0A0G0Y1R9"/>
<dbReference type="GO" id="GO:0005524">
    <property type="term" value="F:ATP binding"/>
    <property type="evidence" value="ECO:0007669"/>
    <property type="project" value="UniProtKB-KW"/>
</dbReference>
<evidence type="ECO:0000259" key="11">
    <source>
        <dbReference type="PROSITE" id="PS51483"/>
    </source>
</evidence>
<dbReference type="InterPro" id="IPR005147">
    <property type="entry name" value="tRNA_synthase_B5-dom"/>
</dbReference>
<dbReference type="GO" id="GO:0006432">
    <property type="term" value="P:phenylalanyl-tRNA aminoacylation"/>
    <property type="evidence" value="ECO:0007669"/>
    <property type="project" value="InterPro"/>
</dbReference>
<dbReference type="SMART" id="SM00873">
    <property type="entry name" value="B3_4"/>
    <property type="match status" value="1"/>
</dbReference>
<dbReference type="Pfam" id="PF03483">
    <property type="entry name" value="B3_4"/>
    <property type="match status" value="1"/>
</dbReference>
<keyword evidence="7" id="KW-0460">Magnesium</keyword>
<keyword evidence="5" id="KW-0547">Nucleotide-binding</keyword>
<keyword evidence="9" id="KW-0030">Aminoacyl-tRNA synthetase</keyword>
<dbReference type="GO" id="GO:0009328">
    <property type="term" value="C:phenylalanine-tRNA ligase complex"/>
    <property type="evidence" value="ECO:0007669"/>
    <property type="project" value="TreeGrafter"/>
</dbReference>
<dbReference type="InterPro" id="IPR041616">
    <property type="entry name" value="PheRS_beta_core"/>
</dbReference>
<sequence>MNVLIPFSWLKDYVKTNAGVRDAASALSEHSFSVEKIIDDDVLEIEVTPNRGDGLSVLGVARELMAVLPAKGFSAEWVKKQIPVTKYSGKDKPKVTISDNSLVPRFSAVVIDRVKVKESPAEIKERLSKVGLRAINNVVDVTNYCMVELGQPMHAFDYDKIGGHEMNVRESKKGEEITTLDGVRRTLPEGVIVIEDGDGRLIDLCGIMGGLNSELDGKTTKVLLFVQVYDPVRIRRSSMSLGHRTDAALRFEKGVDFENVVSSLQTAAGMLAKLSGGEISSELIDITGTVYTEKHIKIDYDKINKIAGIEIKKDFVNATLSSLGFVIKGTDVYVPSWRYDDINIVEDLAEEVVRIYGYQNLPNELPGGTLPHRAKNNNFALEDKAKDFLKYLGFFECYNYSAVSSELSGHGALKIKNPLNADLAYLRTSLTPKLLEILHKNRGYSETVKIFELAPVFLSKKGDLPNPPFMLGLAVRGLDFLVFKGIIEALFEELGVVGEVSFEIVEQPGGALSCEINFDELANITGEARVYSPLTGFNSIKEDITVVVGDSVTFTDIVDVVTNTDTRVDKVSFKDIYGDALTLSIEFLDRSKQITSEETKSIREWIIKNLDSKYGIKLKSQ</sequence>
<gene>
    <name evidence="12" type="ORF">UU55_C0003G0095</name>
</gene>
<evidence type="ECO:0000313" key="13">
    <source>
        <dbReference type="Proteomes" id="UP000033947"/>
    </source>
</evidence>
<evidence type="ECO:0000256" key="6">
    <source>
        <dbReference type="ARBA" id="ARBA00022840"/>
    </source>
</evidence>
<dbReference type="EC" id="6.1.1.20" evidence="2"/>
<dbReference type="PROSITE" id="PS51447">
    <property type="entry name" value="FDX_ACB"/>
    <property type="match status" value="1"/>
</dbReference>
<keyword evidence="8" id="KW-0648">Protein biosynthesis</keyword>
<evidence type="ECO:0000256" key="1">
    <source>
        <dbReference type="ARBA" id="ARBA00001946"/>
    </source>
</evidence>
<dbReference type="InterPro" id="IPR005121">
    <property type="entry name" value="Fdx_antiC-bd"/>
</dbReference>
<dbReference type="SUPFAM" id="SSF56037">
    <property type="entry name" value="PheT/TilS domain"/>
    <property type="match status" value="1"/>
</dbReference>
<evidence type="ECO:0000259" key="10">
    <source>
        <dbReference type="PROSITE" id="PS51447"/>
    </source>
</evidence>
<dbReference type="SMART" id="SM00896">
    <property type="entry name" value="FDX-ACB"/>
    <property type="match status" value="1"/>
</dbReference>
<dbReference type="InterPro" id="IPR005146">
    <property type="entry name" value="B3/B4_tRNA-bd"/>
</dbReference>
<protein>
    <recommendedName>
        <fullName evidence="2">phenylalanine--tRNA ligase</fullName>
        <ecNumber evidence="2">6.1.1.20</ecNumber>
    </recommendedName>
</protein>
<dbReference type="Gene3D" id="3.30.56.10">
    <property type="match status" value="2"/>
</dbReference>
<dbReference type="InterPro" id="IPR020825">
    <property type="entry name" value="Phe-tRNA_synthase-like_B3/B4"/>
</dbReference>
<dbReference type="SMART" id="SM00874">
    <property type="entry name" value="B5"/>
    <property type="match status" value="1"/>
</dbReference>
<dbReference type="InterPro" id="IPR045060">
    <property type="entry name" value="Phe-tRNA-ligase_IIc_bsu"/>
</dbReference>
<dbReference type="PANTHER" id="PTHR10947:SF0">
    <property type="entry name" value="PHENYLALANINE--TRNA LIGASE BETA SUBUNIT"/>
    <property type="match status" value="1"/>
</dbReference>
<evidence type="ECO:0000256" key="4">
    <source>
        <dbReference type="ARBA" id="ARBA00022723"/>
    </source>
</evidence>
<dbReference type="Gene3D" id="3.30.930.10">
    <property type="entry name" value="Bira Bifunctional Protein, Domain 2"/>
    <property type="match status" value="1"/>
</dbReference>
<dbReference type="Pfam" id="PF17759">
    <property type="entry name" value="tRNA_synthFbeta"/>
    <property type="match status" value="1"/>
</dbReference>
<comment type="caution">
    <text evidence="12">The sequence shown here is derived from an EMBL/GenBank/DDBJ whole genome shotgun (WGS) entry which is preliminary data.</text>
</comment>
<dbReference type="PATRIC" id="fig|1619123.3.peg.346"/>
<evidence type="ECO:0000256" key="9">
    <source>
        <dbReference type="ARBA" id="ARBA00023146"/>
    </source>
</evidence>
<dbReference type="InterPro" id="IPR045864">
    <property type="entry name" value="aa-tRNA-synth_II/BPL/LPL"/>
</dbReference>
<feature type="domain" description="FDX-ACB" evidence="10">
    <location>
        <begin position="535"/>
        <end position="619"/>
    </location>
</feature>
<comment type="cofactor">
    <cofactor evidence="1">
        <name>Mg(2+)</name>
        <dbReference type="ChEBI" id="CHEBI:18420"/>
    </cofactor>
</comment>
<evidence type="ECO:0000313" key="12">
    <source>
        <dbReference type="EMBL" id="KKS03381.1"/>
    </source>
</evidence>
<name>A0A0G0Y1R9_UNCKA</name>
<keyword evidence="4" id="KW-0479">Metal-binding</keyword>
<dbReference type="InterPro" id="IPR036690">
    <property type="entry name" value="Fdx_antiC-bd_sf"/>
</dbReference>
<dbReference type="Pfam" id="PF03484">
    <property type="entry name" value="B5"/>
    <property type="match status" value="1"/>
</dbReference>
<feature type="domain" description="B5" evidence="11">
    <location>
        <begin position="291"/>
        <end position="363"/>
    </location>
</feature>
<dbReference type="PROSITE" id="PS51483">
    <property type="entry name" value="B5"/>
    <property type="match status" value="1"/>
</dbReference>
<dbReference type="SUPFAM" id="SSF46955">
    <property type="entry name" value="Putative DNA-binding domain"/>
    <property type="match status" value="2"/>
</dbReference>
<dbReference type="SUPFAM" id="SSF54991">
    <property type="entry name" value="Anticodon-binding domain of PheRS"/>
    <property type="match status" value="1"/>
</dbReference>
<evidence type="ECO:0000256" key="8">
    <source>
        <dbReference type="ARBA" id="ARBA00022917"/>
    </source>
</evidence>
<keyword evidence="3 12" id="KW-0436">Ligase</keyword>
<dbReference type="SUPFAM" id="SSF55681">
    <property type="entry name" value="Class II aaRS and biotin synthetases"/>
    <property type="match status" value="1"/>
</dbReference>